<sequence length="46" mass="5005">MTNKEKFPEGAKITKDNQIFAPEGSSHKVKGQSHSAKGSNRGYGQK</sequence>
<dbReference type="Proteomes" id="UP001357223">
    <property type="component" value="Chromosome"/>
</dbReference>
<evidence type="ECO:0000256" key="1">
    <source>
        <dbReference type="SAM" id="MobiDB-lite"/>
    </source>
</evidence>
<accession>A0ABZ2CFK9</accession>
<organism evidence="2 3">
    <name type="scientific">Niallia oryzisoli</name>
    <dbReference type="NCBI Taxonomy" id="1737571"/>
    <lineage>
        <taxon>Bacteria</taxon>
        <taxon>Bacillati</taxon>
        <taxon>Bacillota</taxon>
        <taxon>Bacilli</taxon>
        <taxon>Bacillales</taxon>
        <taxon>Bacillaceae</taxon>
        <taxon>Niallia</taxon>
    </lineage>
</organism>
<proteinExistence type="predicted"/>
<feature type="compositionally biased region" description="Basic and acidic residues" evidence="1">
    <location>
        <begin position="1"/>
        <end position="15"/>
    </location>
</feature>
<keyword evidence="3" id="KW-1185">Reference proteome</keyword>
<protein>
    <submittedName>
        <fullName evidence="2">Uncharacterized protein</fullName>
    </submittedName>
</protein>
<feature type="region of interest" description="Disordered" evidence="1">
    <location>
        <begin position="1"/>
        <end position="46"/>
    </location>
</feature>
<reference evidence="2 3" key="1">
    <citation type="submission" date="2023-10" db="EMBL/GenBank/DDBJ databases">
        <title>Niallia locisalis sp.nov. isolated from a salt pond sample.</title>
        <authorList>
            <person name="Li X.-J."/>
            <person name="Dong L."/>
        </authorList>
    </citation>
    <scope>NUCLEOTIDE SEQUENCE [LARGE SCALE GENOMIC DNA]</scope>
    <source>
        <strain evidence="2 3">DSM 29761</strain>
    </source>
</reference>
<evidence type="ECO:0000313" key="3">
    <source>
        <dbReference type="Proteomes" id="UP001357223"/>
    </source>
</evidence>
<evidence type="ECO:0000313" key="2">
    <source>
        <dbReference type="EMBL" id="WVX80767.1"/>
    </source>
</evidence>
<gene>
    <name evidence="2" type="ORF">R4Z09_26695</name>
</gene>
<name>A0ABZ2CFK9_9BACI</name>
<dbReference type="EMBL" id="CP137640">
    <property type="protein sequence ID" value="WVX80767.1"/>
    <property type="molecule type" value="Genomic_DNA"/>
</dbReference>
<dbReference type="RefSeq" id="WP_338449698.1">
    <property type="nucleotide sequence ID" value="NZ_CP137640.1"/>
</dbReference>